<feature type="coiled-coil region" evidence="1">
    <location>
        <begin position="62"/>
        <end position="89"/>
    </location>
</feature>
<dbReference type="EMBL" id="SLZU01000001">
    <property type="protein sequence ID" value="TCS67674.1"/>
    <property type="molecule type" value="Genomic_DNA"/>
</dbReference>
<evidence type="ECO:0000313" key="3">
    <source>
        <dbReference type="EMBL" id="TCS67674.1"/>
    </source>
</evidence>
<reference evidence="3 4" key="1">
    <citation type="submission" date="2019-03" db="EMBL/GenBank/DDBJ databases">
        <title>Genomic Encyclopedia of Type Strains, Phase IV (KMG-IV): sequencing the most valuable type-strain genomes for metagenomic binning, comparative biology and taxonomic classification.</title>
        <authorList>
            <person name="Goeker M."/>
        </authorList>
    </citation>
    <scope>NUCLEOTIDE SEQUENCE [LARGE SCALE GENOMIC DNA]</scope>
    <source>
        <strain evidence="3 4">DSM 104836</strain>
    </source>
</reference>
<protein>
    <recommendedName>
        <fullName evidence="5">Transcriptional activator HlyU</fullName>
    </recommendedName>
</protein>
<evidence type="ECO:0008006" key="5">
    <source>
        <dbReference type="Google" id="ProtNLM"/>
    </source>
</evidence>
<dbReference type="Proteomes" id="UP000295696">
    <property type="component" value="Unassembled WGS sequence"/>
</dbReference>
<evidence type="ECO:0000256" key="1">
    <source>
        <dbReference type="SAM" id="Coils"/>
    </source>
</evidence>
<feature type="region of interest" description="Disordered" evidence="2">
    <location>
        <begin position="1"/>
        <end position="20"/>
    </location>
</feature>
<evidence type="ECO:0000313" key="4">
    <source>
        <dbReference type="Proteomes" id="UP000295696"/>
    </source>
</evidence>
<gene>
    <name evidence="3" type="ORF">EDD52_101777</name>
</gene>
<comment type="caution">
    <text evidence="3">The sequence shown here is derived from an EMBL/GenBank/DDBJ whole genome shotgun (WGS) entry which is preliminary data.</text>
</comment>
<keyword evidence="4" id="KW-1185">Reference proteome</keyword>
<proteinExistence type="predicted"/>
<dbReference type="Pfam" id="PF10115">
    <property type="entry name" value="HlyU"/>
    <property type="match status" value="1"/>
</dbReference>
<name>A0A4R3JPT3_9RHOB</name>
<keyword evidence="1" id="KW-0175">Coiled coil</keyword>
<accession>A0A4R3JPT3</accession>
<dbReference type="RefSeq" id="WP_132241947.1">
    <property type="nucleotide sequence ID" value="NZ_SLZU01000001.1"/>
</dbReference>
<organism evidence="3 4">
    <name type="scientific">Primorskyibacter sedentarius</name>
    <dbReference type="NCBI Taxonomy" id="745311"/>
    <lineage>
        <taxon>Bacteria</taxon>
        <taxon>Pseudomonadati</taxon>
        <taxon>Pseudomonadota</taxon>
        <taxon>Alphaproteobacteria</taxon>
        <taxon>Rhodobacterales</taxon>
        <taxon>Roseobacteraceae</taxon>
        <taxon>Primorskyibacter</taxon>
    </lineage>
</organism>
<dbReference type="InterPro" id="IPR018772">
    <property type="entry name" value="Transcription_activator_HlyU"/>
</dbReference>
<dbReference type="OrthoDB" id="9800971at2"/>
<dbReference type="AlphaFoldDB" id="A0A4R3JPT3"/>
<sequence length="92" mass="10022">MSLFSKLFGGGGGGKSAAPQPVEYNGFHIIPEPMGADGGFRLAARIEREVNGETRSHHLIRADVIRDKAEAEKAAIEKAKQMIDQQGERIFD</sequence>
<evidence type="ECO:0000256" key="2">
    <source>
        <dbReference type="SAM" id="MobiDB-lite"/>
    </source>
</evidence>